<keyword evidence="3" id="KW-0203">Cytokinin biosynthesis</keyword>
<dbReference type="GO" id="GO:0005737">
    <property type="term" value="C:cytoplasm"/>
    <property type="evidence" value="ECO:0007669"/>
    <property type="project" value="UniProtKB-SubCell"/>
</dbReference>
<reference evidence="8 9" key="1">
    <citation type="journal article" date="2015" name="Proc. Natl. Acad. Sci. U.S.A.">
        <title>The resurrection genome of Boea hygrometrica: A blueprint for survival of dehydration.</title>
        <authorList>
            <person name="Xiao L."/>
            <person name="Yang G."/>
            <person name="Zhang L."/>
            <person name="Yang X."/>
            <person name="Zhao S."/>
            <person name="Ji Z."/>
            <person name="Zhou Q."/>
            <person name="Hu M."/>
            <person name="Wang Y."/>
            <person name="Chen M."/>
            <person name="Xu Y."/>
            <person name="Jin H."/>
            <person name="Xiao X."/>
            <person name="Hu G."/>
            <person name="Bao F."/>
            <person name="Hu Y."/>
            <person name="Wan P."/>
            <person name="Li L."/>
            <person name="Deng X."/>
            <person name="Kuang T."/>
            <person name="Xiang C."/>
            <person name="Zhu J.K."/>
            <person name="Oliver M.J."/>
            <person name="He Y."/>
        </authorList>
    </citation>
    <scope>NUCLEOTIDE SEQUENCE [LARGE SCALE GENOMIC DNA]</scope>
    <source>
        <strain evidence="9">cv. XS01</strain>
    </source>
</reference>
<keyword evidence="5" id="KW-0539">Nucleus</keyword>
<keyword evidence="9" id="KW-1185">Reference proteome</keyword>
<dbReference type="OrthoDB" id="914208at2759"/>
<dbReference type="EMBL" id="KV017293">
    <property type="protein sequence ID" value="KZV18622.1"/>
    <property type="molecule type" value="Genomic_DNA"/>
</dbReference>
<comment type="similarity">
    <text evidence="6">Belongs to the SOFL plant protein family.</text>
</comment>
<feature type="compositionally biased region" description="Acidic residues" evidence="7">
    <location>
        <begin position="29"/>
        <end position="43"/>
    </location>
</feature>
<protein>
    <submittedName>
        <fullName evidence="8">Uncharacterized protein</fullName>
    </submittedName>
</protein>
<dbReference type="GO" id="GO:0009736">
    <property type="term" value="P:cytokinin-activated signaling pathway"/>
    <property type="evidence" value="ECO:0007669"/>
    <property type="project" value="UniProtKB-KW"/>
</dbReference>
<keyword evidence="4" id="KW-0932">Cytokinin signaling pathway</keyword>
<evidence type="ECO:0000256" key="7">
    <source>
        <dbReference type="SAM" id="MobiDB-lite"/>
    </source>
</evidence>
<keyword evidence="2" id="KW-0963">Cytoplasm</keyword>
<gene>
    <name evidence="8" type="ORF">F511_03516</name>
</gene>
<feature type="compositionally biased region" description="Basic and acidic residues" evidence="7">
    <location>
        <begin position="1"/>
        <end position="10"/>
    </location>
</feature>
<evidence type="ECO:0000313" key="8">
    <source>
        <dbReference type="EMBL" id="KZV18622.1"/>
    </source>
</evidence>
<evidence type="ECO:0000256" key="1">
    <source>
        <dbReference type="ARBA" id="ARBA00004496"/>
    </source>
</evidence>
<feature type="compositionally biased region" description="Basic and acidic residues" evidence="7">
    <location>
        <begin position="49"/>
        <end position="59"/>
    </location>
</feature>
<evidence type="ECO:0000256" key="4">
    <source>
        <dbReference type="ARBA" id="ARBA00022864"/>
    </source>
</evidence>
<feature type="compositionally biased region" description="Basic and acidic residues" evidence="7">
    <location>
        <begin position="102"/>
        <end position="127"/>
    </location>
</feature>
<feature type="compositionally biased region" description="Basic residues" evidence="7">
    <location>
        <begin position="128"/>
        <end position="139"/>
    </location>
</feature>
<accession>A0A2Z7AA69</accession>
<dbReference type="PANTHER" id="PTHR33347">
    <property type="entry name" value="OSJNBA0091C07.3 PROTEIN"/>
    <property type="match status" value="1"/>
</dbReference>
<evidence type="ECO:0000256" key="2">
    <source>
        <dbReference type="ARBA" id="ARBA00022490"/>
    </source>
</evidence>
<dbReference type="InterPro" id="IPR044670">
    <property type="entry name" value="SOFL"/>
</dbReference>
<name>A0A2Z7AA69_9LAMI</name>
<proteinExistence type="inferred from homology"/>
<organism evidence="8 9">
    <name type="scientific">Dorcoceras hygrometricum</name>
    <dbReference type="NCBI Taxonomy" id="472368"/>
    <lineage>
        <taxon>Eukaryota</taxon>
        <taxon>Viridiplantae</taxon>
        <taxon>Streptophyta</taxon>
        <taxon>Embryophyta</taxon>
        <taxon>Tracheophyta</taxon>
        <taxon>Spermatophyta</taxon>
        <taxon>Magnoliopsida</taxon>
        <taxon>eudicotyledons</taxon>
        <taxon>Gunneridae</taxon>
        <taxon>Pentapetalae</taxon>
        <taxon>asterids</taxon>
        <taxon>lamiids</taxon>
        <taxon>Lamiales</taxon>
        <taxon>Gesneriaceae</taxon>
        <taxon>Didymocarpoideae</taxon>
        <taxon>Trichosporeae</taxon>
        <taxon>Loxocarpinae</taxon>
        <taxon>Dorcoceras</taxon>
    </lineage>
</organism>
<evidence type="ECO:0000256" key="6">
    <source>
        <dbReference type="ARBA" id="ARBA00024199"/>
    </source>
</evidence>
<comment type="subcellular location">
    <subcellularLocation>
        <location evidence="1">Cytoplasm</location>
    </subcellularLocation>
</comment>
<dbReference type="GO" id="GO:0009691">
    <property type="term" value="P:cytokinin biosynthetic process"/>
    <property type="evidence" value="ECO:0007669"/>
    <property type="project" value="UniProtKB-KW"/>
</dbReference>
<dbReference type="Proteomes" id="UP000250235">
    <property type="component" value="Unassembled WGS sequence"/>
</dbReference>
<evidence type="ECO:0000256" key="5">
    <source>
        <dbReference type="ARBA" id="ARBA00023242"/>
    </source>
</evidence>
<sequence>MDSSKVHQETEECSSNESGWTMYIASPDQELDYDDYEDEEEYIIGEQTYTKDPDKHTEEVDSDDSMASDASSGPSYQGILYERVDRIHGSGHAANETGSKLVDYKKHQQPERKKLDEQKKEAKDKNGNKKRNAATSKNK</sequence>
<evidence type="ECO:0000313" key="9">
    <source>
        <dbReference type="Proteomes" id="UP000250235"/>
    </source>
</evidence>
<dbReference type="AlphaFoldDB" id="A0A2Z7AA69"/>
<feature type="region of interest" description="Disordered" evidence="7">
    <location>
        <begin position="1"/>
        <end position="139"/>
    </location>
</feature>
<evidence type="ECO:0000256" key="3">
    <source>
        <dbReference type="ARBA" id="ARBA00022712"/>
    </source>
</evidence>
<dbReference type="PANTHER" id="PTHR33347:SF31">
    <property type="entry name" value="PROTEIN SOB FIVE-LIKE 1"/>
    <property type="match status" value="1"/>
</dbReference>